<keyword evidence="3" id="KW-1185">Reference proteome</keyword>
<feature type="domain" description="ExoI C-terminal" evidence="1">
    <location>
        <begin position="1"/>
        <end position="109"/>
    </location>
</feature>
<dbReference type="EC" id="3.1.11.1" evidence="2"/>
<dbReference type="GO" id="GO:0006281">
    <property type="term" value="P:DNA repair"/>
    <property type="evidence" value="ECO:0007669"/>
    <property type="project" value="InterPro"/>
</dbReference>
<dbReference type="Gene3D" id="1.20.1280.70">
    <property type="entry name" value="Exonuclease ExoI, domain 3"/>
    <property type="match status" value="1"/>
</dbReference>
<evidence type="ECO:0000313" key="2">
    <source>
        <dbReference type="EMBL" id="RWX49579.1"/>
    </source>
</evidence>
<dbReference type="Pfam" id="PF26016">
    <property type="entry name" value="ExoI_C"/>
    <property type="match status" value="1"/>
</dbReference>
<sequence length="109" mass="13428">MGFISNNDRRTCDALLRKSPEQLAEWMPDFEDERLRPLYFRYRARNWPETLNEKETDQWRQFREARLLAGEFGNELTLHKYQHILEEMLQKGIPEDRQEVFKRLVEWVQ</sequence>
<evidence type="ECO:0000313" key="3">
    <source>
        <dbReference type="Proteomes" id="UP000288086"/>
    </source>
</evidence>
<organism evidence="2 3">
    <name type="scientific">Candidatus Electrothrix communis</name>
    <dbReference type="NCBI Taxonomy" id="1859133"/>
    <lineage>
        <taxon>Bacteria</taxon>
        <taxon>Pseudomonadati</taxon>
        <taxon>Thermodesulfobacteriota</taxon>
        <taxon>Desulfobulbia</taxon>
        <taxon>Desulfobulbales</taxon>
        <taxon>Desulfobulbaceae</taxon>
        <taxon>Candidatus Electrothrix</taxon>
    </lineage>
</organism>
<dbReference type="Proteomes" id="UP000288086">
    <property type="component" value="Unassembled WGS sequence"/>
</dbReference>
<accession>A0A444J952</accession>
<dbReference type="AlphaFoldDB" id="A0A444J952"/>
<keyword evidence="2" id="KW-0378">Hydrolase</keyword>
<dbReference type="InterPro" id="IPR012337">
    <property type="entry name" value="RNaseH-like_sf"/>
</dbReference>
<protein>
    <submittedName>
        <fullName evidence="2">Exonuclease C-terminal</fullName>
        <ecNumber evidence="2">3.1.11.1</ecNumber>
    </submittedName>
</protein>
<gene>
    <name evidence="2" type="ORF">VT98_10301</name>
</gene>
<keyword evidence="2" id="KW-0540">Nuclease</keyword>
<dbReference type="InterPro" id="IPR058561">
    <property type="entry name" value="Exonuc_1_C"/>
</dbReference>
<dbReference type="SUPFAM" id="SSF53098">
    <property type="entry name" value="Ribonuclease H-like"/>
    <property type="match status" value="1"/>
</dbReference>
<dbReference type="Gene3D" id="1.10.287.1240">
    <property type="match status" value="1"/>
</dbReference>
<proteinExistence type="predicted"/>
<dbReference type="GO" id="GO:0008310">
    <property type="term" value="F:single-stranded DNA 3'-5' DNA exonuclease activity"/>
    <property type="evidence" value="ECO:0007669"/>
    <property type="project" value="UniProtKB-EC"/>
</dbReference>
<name>A0A444J952_9BACT</name>
<keyword evidence="2" id="KW-0269">Exonuclease</keyword>
<comment type="caution">
    <text evidence="2">The sequence shown here is derived from an EMBL/GenBank/DDBJ whole genome shotgun (WGS) entry which is preliminary data.</text>
</comment>
<dbReference type="EMBL" id="MTKP01000030">
    <property type="protein sequence ID" value="RWX49579.1"/>
    <property type="molecule type" value="Genomic_DNA"/>
</dbReference>
<dbReference type="PROSITE" id="PS51785">
    <property type="entry name" value="EXOI_C"/>
    <property type="match status" value="1"/>
</dbReference>
<evidence type="ECO:0000259" key="1">
    <source>
        <dbReference type="PROSITE" id="PS51785"/>
    </source>
</evidence>
<reference evidence="2 3" key="1">
    <citation type="submission" date="2017-01" db="EMBL/GenBank/DDBJ databases">
        <title>The cable genome- insights into the physiology and evolution of filamentous bacteria capable of sulfide oxidation via long distance electron transfer.</title>
        <authorList>
            <person name="Schreiber L."/>
            <person name="Bjerg J.T."/>
            <person name="Boggild A."/>
            <person name="Van De Vossenberg J."/>
            <person name="Meysman F."/>
            <person name="Nielsen L.P."/>
            <person name="Schramm A."/>
            <person name="Kjeldsen K.U."/>
        </authorList>
    </citation>
    <scope>NUCLEOTIDE SEQUENCE [LARGE SCALE GENOMIC DNA]</scope>
    <source>
        <strain evidence="2">A1</strain>
    </source>
</reference>